<evidence type="ECO:0000256" key="1">
    <source>
        <dbReference type="ARBA" id="ARBA00004273"/>
    </source>
</evidence>
<organism evidence="12 13">
    <name type="scientific">Macrosiphum euphorbiae</name>
    <name type="common">potato aphid</name>
    <dbReference type="NCBI Taxonomy" id="13131"/>
    <lineage>
        <taxon>Eukaryota</taxon>
        <taxon>Metazoa</taxon>
        <taxon>Ecdysozoa</taxon>
        <taxon>Arthropoda</taxon>
        <taxon>Hexapoda</taxon>
        <taxon>Insecta</taxon>
        <taxon>Pterygota</taxon>
        <taxon>Neoptera</taxon>
        <taxon>Paraneoptera</taxon>
        <taxon>Hemiptera</taxon>
        <taxon>Sternorrhyncha</taxon>
        <taxon>Aphidomorpha</taxon>
        <taxon>Aphidoidea</taxon>
        <taxon>Aphididae</taxon>
        <taxon>Macrosiphini</taxon>
        <taxon>Macrosiphum</taxon>
    </lineage>
</organism>
<dbReference type="GO" id="GO:0015078">
    <property type="term" value="F:proton transmembrane transporter activity"/>
    <property type="evidence" value="ECO:0007669"/>
    <property type="project" value="InterPro"/>
</dbReference>
<keyword evidence="5 10" id="KW-0375">Hydrogen ion transport</keyword>
<evidence type="ECO:0000256" key="7">
    <source>
        <dbReference type="ARBA" id="ARBA00023065"/>
    </source>
</evidence>
<evidence type="ECO:0000256" key="2">
    <source>
        <dbReference type="ARBA" id="ARBA00006842"/>
    </source>
</evidence>
<protein>
    <recommendedName>
        <fullName evidence="10">ATP synthase subunit d, mitochondrial</fullName>
    </recommendedName>
</protein>
<keyword evidence="6 10" id="KW-0999">Mitochondrion inner membrane</keyword>
<accession>A0AAV0X5B2</accession>
<keyword evidence="9 10" id="KW-0472">Membrane</keyword>
<dbReference type="PANTHER" id="PTHR12700">
    <property type="entry name" value="ATP SYNTHASE SUBUNIT D, MITOCHONDRIAL"/>
    <property type="match status" value="1"/>
</dbReference>
<feature type="region of interest" description="Disordered" evidence="11">
    <location>
        <begin position="162"/>
        <end position="183"/>
    </location>
</feature>
<keyword evidence="7 10" id="KW-0406">Ion transport</keyword>
<evidence type="ECO:0000256" key="6">
    <source>
        <dbReference type="ARBA" id="ARBA00022792"/>
    </source>
</evidence>
<proteinExistence type="inferred from homology"/>
<evidence type="ECO:0000313" key="12">
    <source>
        <dbReference type="EMBL" id="CAI6363490.1"/>
    </source>
</evidence>
<evidence type="ECO:0000313" key="13">
    <source>
        <dbReference type="Proteomes" id="UP001160148"/>
    </source>
</evidence>
<dbReference type="Gene3D" id="6.10.280.70">
    <property type="match status" value="1"/>
</dbReference>
<dbReference type="GO" id="GO:0015986">
    <property type="term" value="P:proton motive force-driven ATP synthesis"/>
    <property type="evidence" value="ECO:0007669"/>
    <property type="project" value="UniProtKB-UniRule"/>
</dbReference>
<comment type="subcellular location">
    <subcellularLocation>
        <location evidence="1 10">Mitochondrion inner membrane</location>
    </subcellularLocation>
</comment>
<dbReference type="InterPro" id="IPR036228">
    <property type="entry name" value="ATP_synth_F0_dsu_sf_mt"/>
</dbReference>
<dbReference type="Proteomes" id="UP001160148">
    <property type="component" value="Unassembled WGS sequence"/>
</dbReference>
<evidence type="ECO:0000256" key="3">
    <source>
        <dbReference type="ARBA" id="ARBA00022448"/>
    </source>
</evidence>
<dbReference type="GO" id="GO:0045259">
    <property type="term" value="C:proton-transporting ATP synthase complex"/>
    <property type="evidence" value="ECO:0007669"/>
    <property type="project" value="UniProtKB-KW"/>
</dbReference>
<reference evidence="12 13" key="1">
    <citation type="submission" date="2023-01" db="EMBL/GenBank/DDBJ databases">
        <authorList>
            <person name="Whitehead M."/>
        </authorList>
    </citation>
    <scope>NUCLEOTIDE SEQUENCE [LARGE SCALE GENOMIC DNA]</scope>
</reference>
<dbReference type="EMBL" id="CARXXK010000003">
    <property type="protein sequence ID" value="CAI6363490.1"/>
    <property type="molecule type" value="Genomic_DNA"/>
</dbReference>
<evidence type="ECO:0000256" key="5">
    <source>
        <dbReference type="ARBA" id="ARBA00022781"/>
    </source>
</evidence>
<name>A0AAV0X5B2_9HEMI</name>
<dbReference type="SUPFAM" id="SSF161065">
    <property type="entry name" value="ATP synthase D chain-like"/>
    <property type="match status" value="1"/>
</dbReference>
<evidence type="ECO:0000256" key="10">
    <source>
        <dbReference type="PIRNR" id="PIRNR005514"/>
    </source>
</evidence>
<gene>
    <name evidence="12" type="ORF">MEUPH1_LOCUS18432</name>
</gene>
<evidence type="ECO:0000256" key="8">
    <source>
        <dbReference type="ARBA" id="ARBA00023128"/>
    </source>
</evidence>
<evidence type="ECO:0000256" key="11">
    <source>
        <dbReference type="SAM" id="MobiDB-lite"/>
    </source>
</evidence>
<keyword evidence="4" id="KW-0138">CF(0)</keyword>
<evidence type="ECO:0000256" key="9">
    <source>
        <dbReference type="ARBA" id="ARBA00023136"/>
    </source>
</evidence>
<dbReference type="InterPro" id="IPR008689">
    <property type="entry name" value="ATP_synth_F0_dsu_mt"/>
</dbReference>
<comment type="similarity">
    <text evidence="2 10">Belongs to the ATPase d subunit family.</text>
</comment>
<keyword evidence="13" id="KW-1185">Reference proteome</keyword>
<dbReference type="AlphaFoldDB" id="A0AAV0X5B2"/>
<comment type="function">
    <text evidence="10">Mitochondrial membrane ATP synthase (F(1)F(0) ATP synthase or Complex V) produces ATP from ADP in the presence of a proton gradient across the membrane which is generated by electron transport complexes of the respiratory chain. F-type ATPases consist of two structural domains, F(1) - containing the extramembraneous catalytic core, and F(0) - containing the membrane proton channel, linked together by a central stalk and a peripheral stalk. During catalysis, ATP synthesis in the catalytic domain of F(1) is coupled via a rotary mechanism of the central stalk subunits to proton translocation.</text>
</comment>
<dbReference type="GO" id="GO:0005743">
    <property type="term" value="C:mitochondrial inner membrane"/>
    <property type="evidence" value="ECO:0007669"/>
    <property type="project" value="UniProtKB-SubCell"/>
</dbReference>
<comment type="caution">
    <text evidence="12">The sequence shown here is derived from an EMBL/GenBank/DDBJ whole genome shotgun (WGS) entry which is preliminary data.</text>
</comment>
<dbReference type="Pfam" id="PF05873">
    <property type="entry name" value="Mt_ATP-synt_D"/>
    <property type="match status" value="1"/>
</dbReference>
<keyword evidence="8 10" id="KW-0496">Mitochondrion</keyword>
<evidence type="ECO:0000256" key="4">
    <source>
        <dbReference type="ARBA" id="ARBA00022547"/>
    </source>
</evidence>
<keyword evidence="3 10" id="KW-0813">Transport</keyword>
<dbReference type="PIRSF" id="PIRSF005514">
    <property type="entry name" value="ATPase_F0_D_mt"/>
    <property type="match status" value="1"/>
</dbReference>
<sequence>MASKRIAQSSVNWAAIAERVPEADKASYLAFKAKSDGYLRKMLAAPAEPLKIDWAAYKNKIAVPGLVDNFEKLYSAIKIPYPEDKYTPAIDKHEKEIIKGIEAFKAESEVIIKEAEKRIAEINSLLPFGQMTFEDAAYIQPELTLDLENKPSFWPHQEIDYINDEPEGETPQIEEQKKIDAAH</sequence>
<feature type="compositionally biased region" description="Basic and acidic residues" evidence="11">
    <location>
        <begin position="174"/>
        <end position="183"/>
    </location>
</feature>